<sequence length="124" mass="14544">MNCSMKTPTNFPKNHLVSSEDLSGSFIIIALKINSRSEEYLLFQPLWRDCQTKYLKNCDSKSLGDIREDFRSAVAVKLKESKNDMKNIALDICRQFDQLCDEKKYRTERQINFFHWNGSRLVQA</sequence>
<dbReference type="EMBL" id="JTDE01003648">
    <property type="protein sequence ID" value="KAF7255814.1"/>
    <property type="molecule type" value="Genomic_DNA"/>
</dbReference>
<protein>
    <submittedName>
        <fullName evidence="1">Uncharacterized protein</fullName>
    </submittedName>
</protein>
<reference evidence="1" key="1">
    <citation type="submission" date="2019-07" db="EMBL/GenBank/DDBJ databases">
        <title>Annotation for the trematode Paragonimus miyazaki's.</title>
        <authorList>
            <person name="Choi Y.-J."/>
        </authorList>
    </citation>
    <scope>NUCLEOTIDE SEQUENCE</scope>
    <source>
        <strain evidence="1">Japan</strain>
    </source>
</reference>
<comment type="caution">
    <text evidence="1">The sequence shown here is derived from an EMBL/GenBank/DDBJ whole genome shotgun (WGS) entry which is preliminary data.</text>
</comment>
<evidence type="ECO:0000313" key="2">
    <source>
        <dbReference type="Proteomes" id="UP000822476"/>
    </source>
</evidence>
<dbReference type="Proteomes" id="UP000822476">
    <property type="component" value="Unassembled WGS sequence"/>
</dbReference>
<name>A0A8S9YM09_9TREM</name>
<dbReference type="AlphaFoldDB" id="A0A8S9YM09"/>
<evidence type="ECO:0000313" key="1">
    <source>
        <dbReference type="EMBL" id="KAF7255814.1"/>
    </source>
</evidence>
<gene>
    <name evidence="1" type="ORF">EG68_06898</name>
</gene>
<accession>A0A8S9YM09</accession>
<organism evidence="1 2">
    <name type="scientific">Paragonimus skrjabini miyazakii</name>
    <dbReference type="NCBI Taxonomy" id="59628"/>
    <lineage>
        <taxon>Eukaryota</taxon>
        <taxon>Metazoa</taxon>
        <taxon>Spiralia</taxon>
        <taxon>Lophotrochozoa</taxon>
        <taxon>Platyhelminthes</taxon>
        <taxon>Trematoda</taxon>
        <taxon>Digenea</taxon>
        <taxon>Plagiorchiida</taxon>
        <taxon>Troglotremata</taxon>
        <taxon>Troglotrematidae</taxon>
        <taxon>Paragonimus</taxon>
    </lineage>
</organism>
<keyword evidence="2" id="KW-1185">Reference proteome</keyword>
<proteinExistence type="predicted"/>